<dbReference type="PROSITE" id="PS51450">
    <property type="entry name" value="LRR"/>
    <property type="match status" value="1"/>
</dbReference>
<comment type="subcellular location">
    <subcellularLocation>
        <location evidence="1">Nucleus</location>
    </subcellularLocation>
</comment>
<dbReference type="InterPro" id="IPR009060">
    <property type="entry name" value="UBA-like_sf"/>
</dbReference>
<dbReference type="SUPFAM" id="SSF54427">
    <property type="entry name" value="NTF2-like"/>
    <property type="match status" value="1"/>
</dbReference>
<feature type="domain" description="NTF2" evidence="9">
    <location>
        <begin position="410"/>
        <end position="584"/>
    </location>
</feature>
<name>A0A084FY23_PSEDA</name>
<dbReference type="PANTHER" id="PTHR10662">
    <property type="entry name" value="NUCLEAR RNA EXPORT FACTOR"/>
    <property type="match status" value="1"/>
</dbReference>
<evidence type="ECO:0000256" key="4">
    <source>
        <dbReference type="ARBA" id="ARBA00022614"/>
    </source>
</evidence>
<dbReference type="GO" id="GO:0005634">
    <property type="term" value="C:nucleus"/>
    <property type="evidence" value="ECO:0007669"/>
    <property type="project" value="UniProtKB-SubCell"/>
</dbReference>
<evidence type="ECO:0000259" key="10">
    <source>
        <dbReference type="PROSITE" id="PS51281"/>
    </source>
</evidence>
<dbReference type="InterPro" id="IPR002075">
    <property type="entry name" value="NTF2_dom"/>
</dbReference>
<dbReference type="KEGG" id="sapo:SAPIO_CDS8964"/>
<evidence type="ECO:0000256" key="7">
    <source>
        <dbReference type="ARBA" id="ARBA00023242"/>
    </source>
</evidence>
<keyword evidence="7" id="KW-0539">Nucleus</keyword>
<accession>A0A084FY23</accession>
<dbReference type="Pfam" id="PF22602">
    <property type="entry name" value="NXF_NTF2"/>
    <property type="match status" value="1"/>
</dbReference>
<feature type="region of interest" description="Disordered" evidence="8">
    <location>
        <begin position="1"/>
        <end position="87"/>
    </location>
</feature>
<dbReference type="Gene3D" id="1.10.8.10">
    <property type="entry name" value="DNA helicase RuvA subunit, C-terminal domain"/>
    <property type="match status" value="1"/>
</dbReference>
<dbReference type="GO" id="GO:0016973">
    <property type="term" value="P:poly(A)+ mRNA export from nucleus"/>
    <property type="evidence" value="ECO:0007669"/>
    <property type="project" value="TreeGrafter"/>
</dbReference>
<evidence type="ECO:0000256" key="6">
    <source>
        <dbReference type="ARBA" id="ARBA00022816"/>
    </source>
</evidence>
<evidence type="ECO:0000313" key="12">
    <source>
        <dbReference type="Proteomes" id="UP000028545"/>
    </source>
</evidence>
<dbReference type="CDD" id="cd14342">
    <property type="entry name" value="UBA_TAP-C"/>
    <property type="match status" value="1"/>
</dbReference>
<dbReference type="VEuPathDB" id="FungiDB:SAPIO_CDS8964"/>
<protein>
    <recommendedName>
        <fullName evidence="13">mRNA export factor mex67</fullName>
    </recommendedName>
</protein>
<dbReference type="InterPro" id="IPR030217">
    <property type="entry name" value="NXF_fam"/>
</dbReference>
<dbReference type="SMART" id="SM00804">
    <property type="entry name" value="TAP_C"/>
    <property type="match status" value="1"/>
</dbReference>
<dbReference type="Pfam" id="PF03943">
    <property type="entry name" value="TAP_C"/>
    <property type="match status" value="1"/>
</dbReference>
<keyword evidence="12" id="KW-1185">Reference proteome</keyword>
<dbReference type="RefSeq" id="XP_016639784.1">
    <property type="nucleotide sequence ID" value="XM_016790481.1"/>
</dbReference>
<evidence type="ECO:0000256" key="2">
    <source>
        <dbReference type="ARBA" id="ARBA00009285"/>
    </source>
</evidence>
<evidence type="ECO:0000256" key="8">
    <source>
        <dbReference type="SAM" id="MobiDB-lite"/>
    </source>
</evidence>
<evidence type="ECO:0000313" key="11">
    <source>
        <dbReference type="EMBL" id="KEZ39985.1"/>
    </source>
</evidence>
<reference evidence="11 12" key="1">
    <citation type="journal article" date="2014" name="Genome Announc.">
        <title>Draft genome sequence of the pathogenic fungus Scedosporium apiospermum.</title>
        <authorList>
            <person name="Vandeputte P."/>
            <person name="Ghamrawi S."/>
            <person name="Rechenmann M."/>
            <person name="Iltis A."/>
            <person name="Giraud S."/>
            <person name="Fleury M."/>
            <person name="Thornton C."/>
            <person name="Delhaes L."/>
            <person name="Meyer W."/>
            <person name="Papon N."/>
            <person name="Bouchara J.P."/>
        </authorList>
    </citation>
    <scope>NUCLEOTIDE SEQUENCE [LARGE SCALE GENOMIC DNA]</scope>
    <source>
        <strain evidence="11 12">IHEM 14462</strain>
    </source>
</reference>
<proteinExistence type="inferred from homology"/>
<dbReference type="PROSITE" id="PS50177">
    <property type="entry name" value="NTF2_DOMAIN"/>
    <property type="match status" value="1"/>
</dbReference>
<comment type="similarity">
    <text evidence="2">Belongs to the NXF family.</text>
</comment>
<dbReference type="PROSITE" id="PS51281">
    <property type="entry name" value="TAP_C"/>
    <property type="match status" value="1"/>
</dbReference>
<dbReference type="InterPro" id="IPR005637">
    <property type="entry name" value="TAP_C_dom"/>
</dbReference>
<keyword evidence="3" id="KW-0813">Transport</keyword>
<dbReference type="Gene3D" id="3.80.10.10">
    <property type="entry name" value="Ribonuclease Inhibitor"/>
    <property type="match status" value="1"/>
</dbReference>
<evidence type="ECO:0000256" key="5">
    <source>
        <dbReference type="ARBA" id="ARBA00022737"/>
    </source>
</evidence>
<evidence type="ECO:0000259" key="9">
    <source>
        <dbReference type="PROSITE" id="PS50177"/>
    </source>
</evidence>
<evidence type="ECO:0000256" key="1">
    <source>
        <dbReference type="ARBA" id="ARBA00004123"/>
    </source>
</evidence>
<gene>
    <name evidence="11" type="ORF">SAPIO_CDS8964</name>
</gene>
<dbReference type="GO" id="GO:0003723">
    <property type="term" value="F:RNA binding"/>
    <property type="evidence" value="ECO:0007669"/>
    <property type="project" value="TreeGrafter"/>
</dbReference>
<dbReference type="GeneID" id="27728036"/>
<feature type="domain" description="TAP-C" evidence="10">
    <location>
        <begin position="614"/>
        <end position="669"/>
    </location>
</feature>
<dbReference type="HOGENOM" id="CLU_024991_1_0_1"/>
<dbReference type="EMBL" id="JOWA01000132">
    <property type="protein sequence ID" value="KEZ39985.1"/>
    <property type="molecule type" value="Genomic_DNA"/>
</dbReference>
<dbReference type="InterPro" id="IPR032710">
    <property type="entry name" value="NTF2-like_dom_sf"/>
</dbReference>
<dbReference type="OMA" id="YGGHEAW"/>
<dbReference type="FunFam" id="3.10.450.50:FF:000013">
    <property type="entry name" value="mRNA export factor mex67"/>
    <property type="match status" value="1"/>
</dbReference>
<keyword evidence="5" id="KW-0677">Repeat</keyword>
<dbReference type="Gene3D" id="3.10.450.50">
    <property type="match status" value="1"/>
</dbReference>
<dbReference type="PANTHER" id="PTHR10662:SF22">
    <property type="entry name" value="NUCLEAR RNA EXPORT FACTOR 1"/>
    <property type="match status" value="1"/>
</dbReference>
<keyword evidence="6" id="KW-0509">mRNA transport</keyword>
<dbReference type="InterPro" id="IPR018222">
    <property type="entry name" value="Nuclear_transport_factor_2_euk"/>
</dbReference>
<organism evidence="11 12">
    <name type="scientific">Pseudallescheria apiosperma</name>
    <name type="common">Scedosporium apiospermum</name>
    <dbReference type="NCBI Taxonomy" id="563466"/>
    <lineage>
        <taxon>Eukaryota</taxon>
        <taxon>Fungi</taxon>
        <taxon>Dikarya</taxon>
        <taxon>Ascomycota</taxon>
        <taxon>Pezizomycotina</taxon>
        <taxon>Sordariomycetes</taxon>
        <taxon>Hypocreomycetidae</taxon>
        <taxon>Microascales</taxon>
        <taxon>Microascaceae</taxon>
        <taxon>Scedosporium</taxon>
    </lineage>
</organism>
<evidence type="ECO:0008006" key="13">
    <source>
        <dbReference type="Google" id="ProtNLM"/>
    </source>
</evidence>
<dbReference type="InterPro" id="IPR001611">
    <property type="entry name" value="Leu-rich_rpt"/>
</dbReference>
<dbReference type="Proteomes" id="UP000028545">
    <property type="component" value="Unassembled WGS sequence"/>
</dbReference>
<dbReference type="InterPro" id="IPR032675">
    <property type="entry name" value="LRR_dom_sf"/>
</dbReference>
<dbReference type="AlphaFoldDB" id="A0A084FY23"/>
<dbReference type="SUPFAM" id="SSF46934">
    <property type="entry name" value="UBA-like"/>
    <property type="match status" value="1"/>
</dbReference>
<evidence type="ECO:0000256" key="3">
    <source>
        <dbReference type="ARBA" id="ARBA00022448"/>
    </source>
</evidence>
<sequence>MGPPRGPRGGSAARPSRNVAGARTTDRGGIQKRRAAGPRTDMDGDLDMDGEGRRAKRPAVGDAKTSRPTRAGRGGRGSAAAPPRMPSKQAQIIARHLNGGGPLASRIANVTTRSQRTPPTLVWLRVKGLKESKAATNPGGGVKDLLHFLERKATSLANRTSNRPVAIKQHREQGEFILVAATKEDSEELLKVNTFTFAGAALSVTIDEQQGPKEAETSADAKLLRDHLQSILSNRYAGAAKLLKLDSLSSDPAIVQAGLLASSERAEKMFKALMRVCDDLFKTRKEKSEAIESISVANNSIDNVNQVAVLGDTFPDLLNLDLSGNKIPNIDGLLALKGRFKRLRALYVANNPIETNQPDYKTTMLEWFPSLQDLNGIQVRTPEQAAAAQAALLPKPFPQGGPDFRDANNIGESFLLDFYTNYDNHRPELVTKYYDDQSNFSLAVDTESARDPNQPPPLPWAAYLKFSRNLTKITHPPARIQRLFKGAAVISELWKTLPATKHPDLKQEVSKYIMDCHPLPGLADPTGQVKRGVDGLIITIHGEFDEFDQKSGSTGKRSFSRTFILGPGIPGKNPIRVVSDMFSLRAYNPLPNIFAAPAPSPATAEAAVTAEQQQQRAAMVAELCKQSGMTPQYAELCLSDPSVNWDFQKAVAIFNERKTNLPPDAFATRSS</sequence>
<dbReference type="SUPFAM" id="SSF52058">
    <property type="entry name" value="L domain-like"/>
    <property type="match status" value="1"/>
</dbReference>
<keyword evidence="4" id="KW-0433">Leucine-rich repeat</keyword>
<comment type="caution">
    <text evidence="11">The sequence shown here is derived from an EMBL/GenBank/DDBJ whole genome shotgun (WGS) entry which is preliminary data.</text>
</comment>
<dbReference type="OrthoDB" id="25872at2759"/>